<evidence type="ECO:0000313" key="2">
    <source>
        <dbReference type="Proteomes" id="UP001164250"/>
    </source>
</evidence>
<proteinExistence type="predicted"/>
<evidence type="ECO:0000313" key="1">
    <source>
        <dbReference type="EMBL" id="KAJ0078716.1"/>
    </source>
</evidence>
<reference evidence="2" key="1">
    <citation type="journal article" date="2023" name="G3 (Bethesda)">
        <title>Genome assembly and association tests identify interacting loci associated with vigor, precocity, and sex in interspecific pistachio rootstocks.</title>
        <authorList>
            <person name="Palmer W."/>
            <person name="Jacygrad E."/>
            <person name="Sagayaradj S."/>
            <person name="Cavanaugh K."/>
            <person name="Han R."/>
            <person name="Bertier L."/>
            <person name="Beede B."/>
            <person name="Kafkas S."/>
            <person name="Golino D."/>
            <person name="Preece J."/>
            <person name="Michelmore R."/>
        </authorList>
    </citation>
    <scope>NUCLEOTIDE SEQUENCE [LARGE SCALE GENOMIC DNA]</scope>
</reference>
<name>A0ACC0ZXP2_9ROSI</name>
<comment type="caution">
    <text evidence="1">The sequence shown here is derived from an EMBL/GenBank/DDBJ whole genome shotgun (WGS) entry which is preliminary data.</text>
</comment>
<gene>
    <name evidence="1" type="ORF">Patl1_22372</name>
</gene>
<sequence>MVRRIFAQIMRQACNSNLQFMLLFNKNATHKCI</sequence>
<dbReference type="EMBL" id="CM047909">
    <property type="protein sequence ID" value="KAJ0078716.1"/>
    <property type="molecule type" value="Genomic_DNA"/>
</dbReference>
<organism evidence="1 2">
    <name type="scientific">Pistacia atlantica</name>
    <dbReference type="NCBI Taxonomy" id="434234"/>
    <lineage>
        <taxon>Eukaryota</taxon>
        <taxon>Viridiplantae</taxon>
        <taxon>Streptophyta</taxon>
        <taxon>Embryophyta</taxon>
        <taxon>Tracheophyta</taxon>
        <taxon>Spermatophyta</taxon>
        <taxon>Magnoliopsida</taxon>
        <taxon>eudicotyledons</taxon>
        <taxon>Gunneridae</taxon>
        <taxon>Pentapetalae</taxon>
        <taxon>rosids</taxon>
        <taxon>malvids</taxon>
        <taxon>Sapindales</taxon>
        <taxon>Anacardiaceae</taxon>
        <taxon>Pistacia</taxon>
    </lineage>
</organism>
<accession>A0ACC0ZXP2</accession>
<protein>
    <submittedName>
        <fullName evidence="1">Uncharacterized protein</fullName>
    </submittedName>
</protein>
<keyword evidence="2" id="KW-1185">Reference proteome</keyword>
<dbReference type="Proteomes" id="UP001164250">
    <property type="component" value="Chromosome 13"/>
</dbReference>